<evidence type="ECO:0000256" key="3">
    <source>
        <dbReference type="ARBA" id="ARBA00022598"/>
    </source>
</evidence>
<dbReference type="GO" id="GO:0004823">
    <property type="term" value="F:leucine-tRNA ligase activity"/>
    <property type="evidence" value="ECO:0007669"/>
    <property type="project" value="UniProtKB-EC"/>
</dbReference>
<feature type="domain" description="Methionyl/Valyl/Leucyl/Isoleucyl-tRNA synthetase anticodon-binding" evidence="10">
    <location>
        <begin position="324"/>
        <end position="435"/>
    </location>
</feature>
<dbReference type="Pfam" id="PF00133">
    <property type="entry name" value="tRNA-synt_1"/>
    <property type="match status" value="1"/>
</dbReference>
<feature type="domain" description="Leucyl-tRNA synthetase editing" evidence="11">
    <location>
        <begin position="1"/>
        <end position="76"/>
    </location>
</feature>
<protein>
    <recommendedName>
        <fullName evidence="2">leucine--tRNA ligase</fullName>
        <ecNumber evidence="2">6.1.1.4</ecNumber>
    </recommendedName>
</protein>
<evidence type="ECO:0000256" key="8">
    <source>
        <dbReference type="ARBA" id="ARBA00047469"/>
    </source>
</evidence>
<dbReference type="GO" id="GO:0005737">
    <property type="term" value="C:cytoplasm"/>
    <property type="evidence" value="ECO:0007669"/>
    <property type="project" value="UniProtKB-ARBA"/>
</dbReference>
<evidence type="ECO:0000256" key="4">
    <source>
        <dbReference type="ARBA" id="ARBA00022741"/>
    </source>
</evidence>
<evidence type="ECO:0000256" key="6">
    <source>
        <dbReference type="ARBA" id="ARBA00022917"/>
    </source>
</evidence>
<evidence type="ECO:0000313" key="12">
    <source>
        <dbReference type="EMBL" id="OGG42911.1"/>
    </source>
</evidence>
<evidence type="ECO:0000256" key="7">
    <source>
        <dbReference type="ARBA" id="ARBA00023146"/>
    </source>
</evidence>
<proteinExistence type="inferred from homology"/>
<dbReference type="InterPro" id="IPR013155">
    <property type="entry name" value="M/V/L/I-tRNA-synth_anticd-bd"/>
</dbReference>
<dbReference type="EMBL" id="MFKP01000062">
    <property type="protein sequence ID" value="OGG42911.1"/>
    <property type="molecule type" value="Genomic_DNA"/>
</dbReference>
<feature type="domain" description="Aminoacyl-tRNA synthetase class Ia" evidence="9">
    <location>
        <begin position="86"/>
        <end position="276"/>
    </location>
</feature>
<dbReference type="InterPro" id="IPR009008">
    <property type="entry name" value="Val/Leu/Ile-tRNA-synth_edit"/>
</dbReference>
<evidence type="ECO:0000313" key="13">
    <source>
        <dbReference type="Proteomes" id="UP000178249"/>
    </source>
</evidence>
<dbReference type="EC" id="6.1.1.4" evidence="2"/>
<dbReference type="SUPFAM" id="SSF47323">
    <property type="entry name" value="Anticodon-binding domain of a subclass of class I aminoacyl-tRNA synthetases"/>
    <property type="match status" value="1"/>
</dbReference>
<comment type="caution">
    <text evidence="12">The sequence shown here is derived from an EMBL/GenBank/DDBJ whole genome shotgun (WGS) entry which is preliminary data.</text>
</comment>
<dbReference type="GO" id="GO:0006429">
    <property type="term" value="P:leucyl-tRNA aminoacylation"/>
    <property type="evidence" value="ECO:0007669"/>
    <property type="project" value="InterPro"/>
</dbReference>
<dbReference type="GO" id="GO:0002161">
    <property type="term" value="F:aminoacyl-tRNA deacylase activity"/>
    <property type="evidence" value="ECO:0007669"/>
    <property type="project" value="InterPro"/>
</dbReference>
<dbReference type="GO" id="GO:0005524">
    <property type="term" value="F:ATP binding"/>
    <property type="evidence" value="ECO:0007669"/>
    <property type="project" value="UniProtKB-KW"/>
</dbReference>
<comment type="catalytic activity">
    <reaction evidence="8">
        <text>tRNA(Leu) + L-leucine + ATP = L-leucyl-tRNA(Leu) + AMP + diphosphate</text>
        <dbReference type="Rhea" id="RHEA:11688"/>
        <dbReference type="Rhea" id="RHEA-COMP:9613"/>
        <dbReference type="Rhea" id="RHEA-COMP:9622"/>
        <dbReference type="ChEBI" id="CHEBI:30616"/>
        <dbReference type="ChEBI" id="CHEBI:33019"/>
        <dbReference type="ChEBI" id="CHEBI:57427"/>
        <dbReference type="ChEBI" id="CHEBI:78442"/>
        <dbReference type="ChEBI" id="CHEBI:78494"/>
        <dbReference type="ChEBI" id="CHEBI:456215"/>
        <dbReference type="EC" id="6.1.1.4"/>
    </reaction>
</comment>
<name>A0A1F6C175_9BACT</name>
<keyword evidence="4" id="KW-0547">Nucleotide-binding</keyword>
<evidence type="ECO:0000259" key="11">
    <source>
        <dbReference type="Pfam" id="PF13603"/>
    </source>
</evidence>
<organism evidence="12 13">
    <name type="scientific">Candidatus Kaiserbacteria bacterium RIFCSPHIGHO2_01_FULL_48_10</name>
    <dbReference type="NCBI Taxonomy" id="1798476"/>
    <lineage>
        <taxon>Bacteria</taxon>
        <taxon>Candidatus Kaiseribacteriota</taxon>
    </lineage>
</organism>
<dbReference type="Gene3D" id="3.40.50.620">
    <property type="entry name" value="HUPs"/>
    <property type="match status" value="1"/>
</dbReference>
<dbReference type="FunFam" id="1.10.730.10:FF:000002">
    <property type="entry name" value="Leucine--tRNA ligase"/>
    <property type="match status" value="1"/>
</dbReference>
<accession>A0A1F6C175</accession>
<dbReference type="InterPro" id="IPR002302">
    <property type="entry name" value="Leu-tRNA-ligase"/>
</dbReference>
<dbReference type="SUPFAM" id="SSF50677">
    <property type="entry name" value="ValRS/IleRS/LeuRS editing domain"/>
    <property type="match status" value="1"/>
</dbReference>
<dbReference type="InterPro" id="IPR025709">
    <property type="entry name" value="Leu_tRNA-synth_edit"/>
</dbReference>
<dbReference type="Pfam" id="PF13603">
    <property type="entry name" value="tRNA-synt_1_2"/>
    <property type="match status" value="1"/>
</dbReference>
<dbReference type="InterPro" id="IPR002300">
    <property type="entry name" value="aa-tRNA-synth_Ia"/>
</dbReference>
<reference evidence="12 13" key="1">
    <citation type="journal article" date="2016" name="Nat. Commun.">
        <title>Thousands of microbial genomes shed light on interconnected biogeochemical processes in an aquifer system.</title>
        <authorList>
            <person name="Anantharaman K."/>
            <person name="Brown C.T."/>
            <person name="Hug L.A."/>
            <person name="Sharon I."/>
            <person name="Castelle C.J."/>
            <person name="Probst A.J."/>
            <person name="Thomas B.C."/>
            <person name="Singh A."/>
            <person name="Wilkins M.J."/>
            <person name="Karaoz U."/>
            <person name="Brodie E.L."/>
            <person name="Williams K.H."/>
            <person name="Hubbard S.S."/>
            <person name="Banfield J.F."/>
        </authorList>
    </citation>
    <scope>NUCLEOTIDE SEQUENCE [LARGE SCALE GENOMIC DNA]</scope>
</reference>
<dbReference type="InterPro" id="IPR014729">
    <property type="entry name" value="Rossmann-like_a/b/a_fold"/>
</dbReference>
<evidence type="ECO:0000259" key="10">
    <source>
        <dbReference type="Pfam" id="PF08264"/>
    </source>
</evidence>
<keyword evidence="6" id="KW-0648">Protein biosynthesis</keyword>
<comment type="similarity">
    <text evidence="1">Belongs to the class-I aminoacyl-tRNA synthetase family.</text>
</comment>
<dbReference type="SUPFAM" id="SSF52374">
    <property type="entry name" value="Nucleotidylyl transferase"/>
    <property type="match status" value="1"/>
</dbReference>
<dbReference type="CDD" id="cd07958">
    <property type="entry name" value="Anticodon_Ia_Leu_BEm"/>
    <property type="match status" value="1"/>
</dbReference>
<dbReference type="Proteomes" id="UP000178249">
    <property type="component" value="Unassembled WGS sequence"/>
</dbReference>
<evidence type="ECO:0000256" key="2">
    <source>
        <dbReference type="ARBA" id="ARBA00013164"/>
    </source>
</evidence>
<evidence type="ECO:0000259" key="9">
    <source>
        <dbReference type="Pfam" id="PF00133"/>
    </source>
</evidence>
<dbReference type="InterPro" id="IPR009080">
    <property type="entry name" value="tRNAsynth_Ia_anticodon-bd"/>
</dbReference>
<dbReference type="PANTHER" id="PTHR43740:SF2">
    <property type="entry name" value="LEUCINE--TRNA LIGASE, MITOCHONDRIAL"/>
    <property type="match status" value="1"/>
</dbReference>
<keyword evidence="5" id="KW-0067">ATP-binding</keyword>
<keyword evidence="3" id="KW-0436">Ligase</keyword>
<keyword evidence="7" id="KW-0030">Aminoacyl-tRNA synthetase</keyword>
<sequence length="469" mass="53066">MWVADYVLGHYGTGAIMGVPAHDERDFQFAEKFNLPIQRVIHGSEVHPYMGVGVLEHSGAFDGMDSETAKEKITEEFGKKVTRYKLRDWLVSRQRYWGCPIPIVYDPEGKAHPVPAKHLPWKLPTDVDFTPTGVAPLARSKELLKRTEKIFGKGWKPEVDTMDVFVDSSWYFLRYLDPKNKKEFSSLKKQKSWMPVRRYSGGGEHTTVHVLYSRFFQKALFDLGLVTESEPYCVRMNRGIILAEDGRKMSKRWGNVVNPDEQVVHVGADAVRTYLAFIGPYNEVGSFPWNTNGLVGVRRFLERVAGLSEQVADSPLSEDLAVPLHQTIKKVGDDIESMKFNTAVSQLMIFTNELQKHAAVPREAYETLLRLLAPFAPHLAEELWANLDHRTSIHREKWPSYDSTKLVADMVTIAVQIGGKTRGTVTVPRGASEEEVLAVARQDQKLALLIPQNPSRKVFVQGKIINLIP</sequence>
<gene>
    <name evidence="12" type="ORF">A2841_03005</name>
</gene>
<dbReference type="PANTHER" id="PTHR43740">
    <property type="entry name" value="LEUCYL-TRNA SYNTHETASE"/>
    <property type="match status" value="1"/>
</dbReference>
<dbReference type="Gene3D" id="1.10.730.10">
    <property type="entry name" value="Isoleucyl-tRNA Synthetase, Domain 1"/>
    <property type="match status" value="1"/>
</dbReference>
<evidence type="ECO:0000256" key="1">
    <source>
        <dbReference type="ARBA" id="ARBA00005594"/>
    </source>
</evidence>
<evidence type="ECO:0000256" key="5">
    <source>
        <dbReference type="ARBA" id="ARBA00022840"/>
    </source>
</evidence>
<dbReference type="Pfam" id="PF08264">
    <property type="entry name" value="Anticodon_1"/>
    <property type="match status" value="1"/>
</dbReference>
<dbReference type="AlphaFoldDB" id="A0A1F6C175"/>